<dbReference type="InterPro" id="IPR030395">
    <property type="entry name" value="GP_PDE_dom"/>
</dbReference>
<feature type="signal peptide" evidence="1">
    <location>
        <begin position="1"/>
        <end position="19"/>
    </location>
</feature>
<evidence type="ECO:0000313" key="3">
    <source>
        <dbReference type="EMBL" id="MBK1882198.1"/>
    </source>
</evidence>
<dbReference type="Gene3D" id="3.20.20.190">
    <property type="entry name" value="Phosphatidylinositol (PI) phosphodiesterase"/>
    <property type="match status" value="2"/>
</dbReference>
<evidence type="ECO:0000313" key="4">
    <source>
        <dbReference type="Proteomes" id="UP000603141"/>
    </source>
</evidence>
<protein>
    <recommendedName>
        <fullName evidence="2">GP-PDE domain-containing protein</fullName>
    </recommendedName>
</protein>
<accession>A0A934SBE1</accession>
<dbReference type="SUPFAM" id="SSF51695">
    <property type="entry name" value="PLC-like phosphodiesterases"/>
    <property type="match status" value="2"/>
</dbReference>
<comment type="caution">
    <text evidence="3">The sequence shown here is derived from an EMBL/GenBank/DDBJ whole genome shotgun (WGS) entry which is preliminary data.</text>
</comment>
<dbReference type="GO" id="GO:0006629">
    <property type="term" value="P:lipid metabolic process"/>
    <property type="evidence" value="ECO:0007669"/>
    <property type="project" value="InterPro"/>
</dbReference>
<feature type="domain" description="GP-PDE" evidence="2">
    <location>
        <begin position="22"/>
        <end position="262"/>
    </location>
</feature>
<dbReference type="CDD" id="cd08582">
    <property type="entry name" value="GDPD_like_2"/>
    <property type="match status" value="1"/>
</dbReference>
<evidence type="ECO:0000259" key="2">
    <source>
        <dbReference type="PROSITE" id="PS51704"/>
    </source>
</evidence>
<organism evidence="3 4">
    <name type="scientific">Luteolibacter pohnpeiensis</name>
    <dbReference type="NCBI Taxonomy" id="454153"/>
    <lineage>
        <taxon>Bacteria</taxon>
        <taxon>Pseudomonadati</taxon>
        <taxon>Verrucomicrobiota</taxon>
        <taxon>Verrucomicrobiia</taxon>
        <taxon>Verrucomicrobiales</taxon>
        <taxon>Verrucomicrobiaceae</taxon>
        <taxon>Luteolibacter</taxon>
    </lineage>
</organism>
<keyword evidence="4" id="KW-1185">Reference proteome</keyword>
<dbReference type="InterPro" id="IPR017946">
    <property type="entry name" value="PLC-like_Pdiesterase_TIM-brl"/>
</dbReference>
<reference evidence="3" key="1">
    <citation type="submission" date="2021-01" db="EMBL/GenBank/DDBJ databases">
        <title>Modified the classification status of verrucomicrobia.</title>
        <authorList>
            <person name="Feng X."/>
        </authorList>
    </citation>
    <scope>NUCLEOTIDE SEQUENCE</scope>
    <source>
        <strain evidence="3">KCTC 22041</strain>
    </source>
</reference>
<dbReference type="Pfam" id="PF03009">
    <property type="entry name" value="GDPD"/>
    <property type="match status" value="2"/>
</dbReference>
<dbReference type="PANTHER" id="PTHR46211:SF1">
    <property type="entry name" value="GLYCEROPHOSPHODIESTER PHOSPHODIESTERASE, CYTOPLASMIC"/>
    <property type="match status" value="1"/>
</dbReference>
<feature type="domain" description="GP-PDE" evidence="2">
    <location>
        <begin position="280"/>
        <end position="537"/>
    </location>
</feature>
<feature type="chain" id="PRO_5037458797" description="GP-PDE domain-containing protein" evidence="1">
    <location>
        <begin position="20"/>
        <end position="545"/>
    </location>
</feature>
<dbReference type="Proteomes" id="UP000603141">
    <property type="component" value="Unassembled WGS sequence"/>
</dbReference>
<dbReference type="RefSeq" id="WP_200269101.1">
    <property type="nucleotide sequence ID" value="NZ_JAENIJ010000008.1"/>
</dbReference>
<gene>
    <name evidence="3" type="ORF">JIN85_07220</name>
</gene>
<dbReference type="GO" id="GO:0008081">
    <property type="term" value="F:phosphoric diester hydrolase activity"/>
    <property type="evidence" value="ECO:0007669"/>
    <property type="project" value="InterPro"/>
</dbReference>
<keyword evidence="1" id="KW-0732">Signal</keyword>
<sequence length="545" mass="61868">MKTLLPIGMSCVMIAFANAGPVKLIAHRGASHAAPENTLSSFRLAWEEGADGIEGDFYLTPDGEVVCIHDADTKRVANKNLVVQNTPWPELAKLDVGSWKSEKYHHEHIPRLGDVLDILPEGKMFFLEIKDGIEIVAPIRKILETKKANPKQVVLISFDQEVIKECRRQLPQFEAHWLSSLKNFKQPGMADGYFEELKSLGAQGFQFNSEAPVTSSWINQLKQSGYKIDAWTVDNPIIAKQMIDLGVDFITTNQPKDLRTQLFQNESSWNVRQHIPRQNFIIQSHRGAGELMPENSAESFRLAWKLGTIPEADLRTTKDGVIVAFHDNDFTRILPNESDEIRKRSVEDFTWEELSKLDIGAWKGDHFRGQRIPSLEDIFQELKEDDTRRVYVDIKNIDLKQLAKEAHLQGLANRLILASTHIEVIREWKELAPESSTLHWMGGSEQDLEKRIHSLEKENFAGIDQLQIHVKPSQSAPDGFTPSADFLRNVGSRLRKHDVLFQTLPWGSRDPELFTRLLDLGVASFATDFPDVAAETVTSYYQKAE</sequence>
<evidence type="ECO:0000256" key="1">
    <source>
        <dbReference type="SAM" id="SignalP"/>
    </source>
</evidence>
<dbReference type="EMBL" id="JAENIJ010000008">
    <property type="protein sequence ID" value="MBK1882198.1"/>
    <property type="molecule type" value="Genomic_DNA"/>
</dbReference>
<dbReference type="PROSITE" id="PS51704">
    <property type="entry name" value="GP_PDE"/>
    <property type="match status" value="2"/>
</dbReference>
<proteinExistence type="predicted"/>
<name>A0A934SBE1_9BACT</name>
<dbReference type="PANTHER" id="PTHR46211">
    <property type="entry name" value="GLYCEROPHOSPHORYL DIESTER PHOSPHODIESTERASE"/>
    <property type="match status" value="1"/>
</dbReference>
<dbReference type="AlphaFoldDB" id="A0A934SBE1"/>